<feature type="domain" description="Xylose isomerase-like TIM barrel" evidence="1">
    <location>
        <begin position="31"/>
        <end position="242"/>
    </location>
</feature>
<dbReference type="HOGENOM" id="CLU_050006_7_1_7"/>
<organism evidence="2 3">
    <name type="scientific">Desulfohalobium retbaense (strain ATCC 49708 / DSM 5692 / JCM 16813 / HR100)</name>
    <dbReference type="NCBI Taxonomy" id="485915"/>
    <lineage>
        <taxon>Bacteria</taxon>
        <taxon>Pseudomonadati</taxon>
        <taxon>Thermodesulfobacteriota</taxon>
        <taxon>Desulfovibrionia</taxon>
        <taxon>Desulfovibrionales</taxon>
        <taxon>Desulfohalobiaceae</taxon>
        <taxon>Desulfohalobium</taxon>
    </lineage>
</organism>
<sequence>MGTYFVNLPLRYIQSHPKYLDFFIENGLAPEIGLDTVSLQYDLSWHAEVADQLAAAGLSCAVHLPFVDLQPGSLDPLILEATRTRLRQALEVTAVYNPEHLIGHAHFTPMYEEHFSQWLGRSVVTWTQFLDGWPDHPPLFLENTCEQDPGLLNDLLIELSAHDVGFCLDIGHWHCFGGGCRRSDLGHWLQSLSAFLQHVHLHDNEGEMDTHLGLGDGGVPWEEFFDGLQYLELAPGVTLEPHCLEDLQRSQRFMQENPSWFSRLGVTVPA</sequence>
<dbReference type="eggNOG" id="COG1082">
    <property type="taxonomic scope" value="Bacteria"/>
</dbReference>
<proteinExistence type="predicted"/>
<dbReference type="EMBL" id="CP001734">
    <property type="protein sequence ID" value="ACV69742.1"/>
    <property type="molecule type" value="Genomic_DNA"/>
</dbReference>
<dbReference type="Proteomes" id="UP000001052">
    <property type="component" value="Chromosome"/>
</dbReference>
<keyword evidence="3" id="KW-1185">Reference proteome</keyword>
<evidence type="ECO:0000313" key="2">
    <source>
        <dbReference type="EMBL" id="ACV69742.1"/>
    </source>
</evidence>
<dbReference type="InterPro" id="IPR013022">
    <property type="entry name" value="Xyl_isomerase-like_TIM-brl"/>
</dbReference>
<dbReference type="RefSeq" id="WP_015752876.1">
    <property type="nucleotide sequence ID" value="NC_013223.1"/>
</dbReference>
<evidence type="ECO:0000313" key="3">
    <source>
        <dbReference type="Proteomes" id="UP000001052"/>
    </source>
</evidence>
<dbReference type="Pfam" id="PF01261">
    <property type="entry name" value="AP_endonuc_2"/>
    <property type="match status" value="1"/>
</dbReference>
<dbReference type="InterPro" id="IPR036237">
    <property type="entry name" value="Xyl_isomerase-like_sf"/>
</dbReference>
<dbReference type="STRING" id="485915.Dret_2460"/>
<keyword evidence="2" id="KW-0413">Isomerase</keyword>
<reference evidence="2 3" key="2">
    <citation type="journal article" date="2010" name="Stand. Genomic Sci.">
        <title>Complete genome sequence of Desulfohalobium retbaense type strain (HR(100)).</title>
        <authorList>
            <person name="Spring S."/>
            <person name="Nolan M."/>
            <person name="Lapidus A."/>
            <person name="Glavina Del Rio T."/>
            <person name="Copeland A."/>
            <person name="Tice H."/>
            <person name="Cheng J.F."/>
            <person name="Lucas S."/>
            <person name="Land M."/>
            <person name="Chen F."/>
            <person name="Bruce D."/>
            <person name="Goodwin L."/>
            <person name="Pitluck S."/>
            <person name="Ivanova N."/>
            <person name="Mavromatis K."/>
            <person name="Mikhailova N."/>
            <person name="Pati A."/>
            <person name="Chen A."/>
            <person name="Palaniappan K."/>
            <person name="Hauser L."/>
            <person name="Chang Y.J."/>
            <person name="Jeffries C.D."/>
            <person name="Munk C."/>
            <person name="Kiss H."/>
            <person name="Chain P."/>
            <person name="Han C."/>
            <person name="Brettin T."/>
            <person name="Detter J.C."/>
            <person name="Schuler E."/>
            <person name="Goker M."/>
            <person name="Rohde M."/>
            <person name="Bristow J."/>
            <person name="Eisen J.A."/>
            <person name="Markowitz V."/>
            <person name="Hugenholtz P."/>
            <person name="Kyrpides N.C."/>
            <person name="Klenk H.P."/>
        </authorList>
    </citation>
    <scope>NUCLEOTIDE SEQUENCE [LARGE SCALE GENOMIC DNA]</scope>
    <source>
        <strain evidence="2 3">DSM 5692</strain>
    </source>
</reference>
<dbReference type="GO" id="GO:0016853">
    <property type="term" value="F:isomerase activity"/>
    <property type="evidence" value="ECO:0007669"/>
    <property type="project" value="UniProtKB-KW"/>
</dbReference>
<accession>C8X5P5</accession>
<dbReference type="SUPFAM" id="SSF51658">
    <property type="entry name" value="Xylose isomerase-like"/>
    <property type="match status" value="1"/>
</dbReference>
<evidence type="ECO:0000259" key="1">
    <source>
        <dbReference type="Pfam" id="PF01261"/>
    </source>
</evidence>
<dbReference type="KEGG" id="drt:Dret_2460"/>
<dbReference type="OrthoDB" id="9801960at2"/>
<gene>
    <name evidence="2" type="ordered locus">Dret_2460</name>
</gene>
<dbReference type="AlphaFoldDB" id="C8X5P5"/>
<name>C8X5P5_DESRD</name>
<dbReference type="Gene3D" id="3.20.20.150">
    <property type="entry name" value="Divalent-metal-dependent TIM barrel enzymes"/>
    <property type="match status" value="1"/>
</dbReference>
<reference evidence="3" key="1">
    <citation type="submission" date="2009-09" db="EMBL/GenBank/DDBJ databases">
        <title>The complete chromosome of Desulfohalobium retbaense DSM 5692.</title>
        <authorList>
            <consortium name="US DOE Joint Genome Institute (JGI-PGF)"/>
            <person name="Lucas S."/>
            <person name="Copeland A."/>
            <person name="Lapidus A."/>
            <person name="Glavina del Rio T."/>
            <person name="Dalin E."/>
            <person name="Tice H."/>
            <person name="Bruce D."/>
            <person name="Goodwin L."/>
            <person name="Pitluck S."/>
            <person name="Kyrpides N."/>
            <person name="Mavromatis K."/>
            <person name="Ivanova N."/>
            <person name="Mikhailova N."/>
            <person name="Munk A.C."/>
            <person name="Brettin T."/>
            <person name="Detter J.C."/>
            <person name="Han C."/>
            <person name="Tapia R."/>
            <person name="Larimer F."/>
            <person name="Land M."/>
            <person name="Hauser L."/>
            <person name="Markowitz V."/>
            <person name="Cheng J.-F."/>
            <person name="Hugenholtz P."/>
            <person name="Woyke T."/>
            <person name="Wu D."/>
            <person name="Spring S."/>
            <person name="Klenk H.-P."/>
            <person name="Eisen J.A."/>
        </authorList>
    </citation>
    <scope>NUCLEOTIDE SEQUENCE [LARGE SCALE GENOMIC DNA]</scope>
    <source>
        <strain evidence="3">DSM 5692</strain>
    </source>
</reference>
<protein>
    <submittedName>
        <fullName evidence="2">Xylose isomerase domain protein TIM barrel</fullName>
    </submittedName>
</protein>